<dbReference type="GO" id="GO:0019135">
    <property type="term" value="F:deoxyhypusine monooxygenase activity"/>
    <property type="evidence" value="ECO:0007669"/>
    <property type="project" value="UniProtKB-UniRule"/>
</dbReference>
<dbReference type="InterPro" id="IPR004155">
    <property type="entry name" value="PBS_lyase_HEAT"/>
</dbReference>
<evidence type="ECO:0000313" key="11">
    <source>
        <dbReference type="Proteomes" id="UP000307173"/>
    </source>
</evidence>
<feature type="binding site" evidence="9">
    <location>
        <position position="259"/>
    </location>
    <ligand>
        <name>Fe cation</name>
        <dbReference type="ChEBI" id="CHEBI:24875"/>
        <label>2</label>
    </ligand>
</feature>
<dbReference type="InterPro" id="IPR016024">
    <property type="entry name" value="ARM-type_fold"/>
</dbReference>
<evidence type="ECO:0000256" key="3">
    <source>
        <dbReference type="ARBA" id="ARBA00022723"/>
    </source>
</evidence>
<dbReference type="EMBL" id="SELW01000391">
    <property type="protein sequence ID" value="TID28550.1"/>
    <property type="molecule type" value="Genomic_DNA"/>
</dbReference>
<keyword evidence="11" id="KW-1185">Reference proteome</keyword>
<name>A0A4T0X2W9_9ASCO</name>
<dbReference type="OrthoDB" id="421002at2759"/>
<dbReference type="GO" id="GO:0005737">
    <property type="term" value="C:cytoplasm"/>
    <property type="evidence" value="ECO:0007669"/>
    <property type="project" value="UniProtKB-SubCell"/>
</dbReference>
<keyword evidence="6 9" id="KW-0408">Iron</keyword>
<dbReference type="STRING" id="52247.A0A4T0X2W9"/>
<dbReference type="FunFam" id="1.25.10.10:FF:000099">
    <property type="entry name" value="Deoxyhypusine hydroxylase"/>
    <property type="match status" value="1"/>
</dbReference>
<comment type="catalytic activity">
    <reaction evidence="1 9">
        <text>[eIF5A protein]-deoxyhypusine + AH2 + O2 = [eIF5A protein]-hypusine + A + H2O</text>
        <dbReference type="Rhea" id="RHEA:14101"/>
        <dbReference type="Rhea" id="RHEA-COMP:10144"/>
        <dbReference type="Rhea" id="RHEA-COMP:12592"/>
        <dbReference type="ChEBI" id="CHEBI:13193"/>
        <dbReference type="ChEBI" id="CHEBI:15377"/>
        <dbReference type="ChEBI" id="CHEBI:15379"/>
        <dbReference type="ChEBI" id="CHEBI:17499"/>
        <dbReference type="ChEBI" id="CHEBI:82657"/>
        <dbReference type="ChEBI" id="CHEBI:91175"/>
        <dbReference type="EC" id="1.14.99.29"/>
    </reaction>
</comment>
<evidence type="ECO:0000256" key="5">
    <source>
        <dbReference type="ARBA" id="ARBA00023002"/>
    </source>
</evidence>
<feature type="binding site" evidence="9">
    <location>
        <position position="99"/>
    </location>
    <ligand>
        <name>Fe cation</name>
        <dbReference type="ChEBI" id="CHEBI:24875"/>
        <label>1</label>
    </ligand>
</feature>
<dbReference type="InterPro" id="IPR027517">
    <property type="entry name" value="Deoxyhypusine_hydroxylase"/>
</dbReference>
<dbReference type="AlphaFoldDB" id="A0A4T0X2W9"/>
<keyword evidence="9" id="KW-0963">Cytoplasm</keyword>
<comment type="caution">
    <text evidence="10">The sequence shown here is derived from an EMBL/GenBank/DDBJ whole genome shotgun (WGS) entry which is preliminary data.</text>
</comment>
<reference evidence="10 11" key="1">
    <citation type="journal article" date="2019" name="Front. Genet.">
        <title>Whole-Genome Sequencing of the Opportunistic Yeast Pathogen Candida inconspicua Uncovers Its Hybrid Origin.</title>
        <authorList>
            <person name="Mixao V."/>
            <person name="Hansen A.P."/>
            <person name="Saus E."/>
            <person name="Boekhout T."/>
            <person name="Lass-Florl C."/>
            <person name="Gabaldon T."/>
        </authorList>
    </citation>
    <scope>NUCLEOTIDE SEQUENCE [LARGE SCALE GENOMIC DNA]</scope>
    <source>
        <strain evidence="10 11">CBS 180</strain>
    </source>
</reference>
<keyword evidence="4" id="KW-0677">Repeat</keyword>
<evidence type="ECO:0000256" key="7">
    <source>
        <dbReference type="ARBA" id="ARBA00023033"/>
    </source>
</evidence>
<keyword evidence="5 9" id="KW-0560">Oxidoreductase</keyword>
<dbReference type="SMART" id="SM00567">
    <property type="entry name" value="EZ_HEAT"/>
    <property type="match status" value="5"/>
</dbReference>
<dbReference type="Proteomes" id="UP000307173">
    <property type="component" value="Unassembled WGS sequence"/>
</dbReference>
<feature type="binding site" evidence="9">
    <location>
        <position position="258"/>
    </location>
    <ligand>
        <name>Fe cation</name>
        <dbReference type="ChEBI" id="CHEBI:24875"/>
        <label>2</label>
    </ligand>
</feature>
<accession>A0A4T0X2W9</accession>
<dbReference type="Gene3D" id="1.25.10.10">
    <property type="entry name" value="Leucine-rich Repeat Variant"/>
    <property type="match status" value="2"/>
</dbReference>
<dbReference type="Pfam" id="PF13646">
    <property type="entry name" value="HEAT_2"/>
    <property type="match status" value="2"/>
</dbReference>
<evidence type="ECO:0000256" key="4">
    <source>
        <dbReference type="ARBA" id="ARBA00022737"/>
    </source>
</evidence>
<feature type="binding site" evidence="9">
    <location>
        <position position="100"/>
    </location>
    <ligand>
        <name>Fe cation</name>
        <dbReference type="ChEBI" id="CHEBI:24875"/>
        <label>1</label>
    </ligand>
</feature>
<keyword evidence="9" id="KW-0539">Nucleus</keyword>
<protein>
    <recommendedName>
        <fullName evidence="9">Deoxyhypusine hydroxylase</fullName>
        <shortName evidence="9">DOHH</shortName>
        <ecNumber evidence="9">1.14.99.29</ecNumber>
    </recommendedName>
    <alternativeName>
        <fullName evidence="9">Deoxyhypusine dioxygenase</fullName>
    </alternativeName>
    <alternativeName>
        <fullName evidence="9">Deoxyhypusine monooxygenase</fullName>
    </alternativeName>
</protein>
<organism evidence="10 11">
    <name type="scientific">Pichia inconspicua</name>
    <dbReference type="NCBI Taxonomy" id="52247"/>
    <lineage>
        <taxon>Eukaryota</taxon>
        <taxon>Fungi</taxon>
        <taxon>Dikarya</taxon>
        <taxon>Ascomycota</taxon>
        <taxon>Saccharomycotina</taxon>
        <taxon>Pichiomycetes</taxon>
        <taxon>Pichiales</taxon>
        <taxon>Pichiaceae</taxon>
        <taxon>Pichia</taxon>
    </lineage>
</organism>
<dbReference type="HAMAP" id="MF_03101">
    <property type="entry name" value="Deoxyhypusine_hydroxylase"/>
    <property type="match status" value="1"/>
</dbReference>
<keyword evidence="8 9" id="KW-0386">Hypusine biosynthesis</keyword>
<evidence type="ECO:0000256" key="9">
    <source>
        <dbReference type="HAMAP-Rule" id="MF_03101"/>
    </source>
</evidence>
<evidence type="ECO:0000256" key="2">
    <source>
        <dbReference type="ARBA" id="ARBA00005041"/>
    </source>
</evidence>
<dbReference type="UniPathway" id="UPA00354"/>
<dbReference type="PANTHER" id="PTHR12697:SF5">
    <property type="entry name" value="DEOXYHYPUSINE HYDROXYLASE"/>
    <property type="match status" value="1"/>
</dbReference>
<feature type="binding site" evidence="9">
    <location>
        <position position="225"/>
    </location>
    <ligand>
        <name>Fe cation</name>
        <dbReference type="ChEBI" id="CHEBI:24875"/>
        <label>2</label>
    </ligand>
</feature>
<dbReference type="GO" id="GO:0046872">
    <property type="term" value="F:metal ion binding"/>
    <property type="evidence" value="ECO:0007669"/>
    <property type="project" value="UniProtKB-KW"/>
</dbReference>
<evidence type="ECO:0000313" key="10">
    <source>
        <dbReference type="EMBL" id="TID28550.1"/>
    </source>
</evidence>
<comment type="function">
    <text evidence="9">Catalyzes the hydroxylation of the N(6)-(4-aminobutyl)-L-lysine intermediate to form hypusine, an essential post-translational modification only found in mature eIF-5A factor.</text>
</comment>
<comment type="pathway">
    <text evidence="2 9">Protein modification; eIF5A hypusination.</text>
</comment>
<comment type="similarity">
    <text evidence="9">Belongs to the deoxyhypusine hydroxylase family.</text>
</comment>
<evidence type="ECO:0000256" key="6">
    <source>
        <dbReference type="ARBA" id="ARBA00023004"/>
    </source>
</evidence>
<dbReference type="SUPFAM" id="SSF48371">
    <property type="entry name" value="ARM repeat"/>
    <property type="match status" value="1"/>
</dbReference>
<evidence type="ECO:0000256" key="8">
    <source>
        <dbReference type="ARBA" id="ARBA00023256"/>
    </source>
</evidence>
<proteinExistence type="inferred from homology"/>
<keyword evidence="3 9" id="KW-0479">Metal-binding</keyword>
<dbReference type="PANTHER" id="PTHR12697">
    <property type="entry name" value="PBS LYASE HEAT-LIKE PROTEIN"/>
    <property type="match status" value="1"/>
</dbReference>
<evidence type="ECO:0000256" key="1">
    <source>
        <dbReference type="ARBA" id="ARBA00000068"/>
    </source>
</evidence>
<feature type="binding site" evidence="9">
    <location>
        <position position="67"/>
    </location>
    <ligand>
        <name>Fe cation</name>
        <dbReference type="ChEBI" id="CHEBI:24875"/>
        <label>1</label>
    </ligand>
</feature>
<dbReference type="GO" id="GO:0005634">
    <property type="term" value="C:nucleus"/>
    <property type="evidence" value="ECO:0007669"/>
    <property type="project" value="UniProtKB-SubCell"/>
</dbReference>
<keyword evidence="7 9" id="KW-0503">Monooxygenase</keyword>
<dbReference type="InterPro" id="IPR011989">
    <property type="entry name" value="ARM-like"/>
</dbReference>
<dbReference type="EC" id="1.14.99.29" evidence="9"/>
<comment type="subcellular location">
    <subcellularLocation>
        <location evidence="9">Cytoplasm</location>
    </subcellularLocation>
    <subcellularLocation>
        <location evidence="9">Nucleus</location>
    </subcellularLocation>
</comment>
<gene>
    <name evidence="9" type="primary">LIA1</name>
    <name evidence="10" type="ORF">CANINC_002423</name>
</gene>
<feature type="binding site" evidence="9">
    <location>
        <position position="66"/>
    </location>
    <ligand>
        <name>Fe cation</name>
        <dbReference type="ChEBI" id="CHEBI:24875"/>
        <label>1</label>
    </ligand>
</feature>
<feature type="binding site" evidence="9">
    <location>
        <position position="226"/>
    </location>
    <ligand>
        <name>Fe cation</name>
        <dbReference type="ChEBI" id="CHEBI:24875"/>
        <label>2</label>
    </ligand>
</feature>
<sequence>MENASLESLRDILTNANGKTPLADRFRALFFLKSIGSEFQSDPVKANTAIDYISQAFVDDSELLKHEVAYCLGQTHNLRAAPALRTVLADLNQQCMVRHEAAEALGALNDADSLPILEKFHQDPNELVEIKETCELAIERIRWENSNKSKQEVLQKSIYESVDPAPPLPLNSTSKVDKLRNILNDQNEPLFQRYRAMFRLRDLGSDEACLALATGFADDSALFKHEIAYIFGQICNPVTVPSLIDVVRKESEAPMVRHEAAEALGAIATPETLPVLKDLLNDKDSVVRESAIVALDMWDYENSNEVEYAKIAEN</sequence>
<comment type="cofactor">
    <cofactor evidence="9">
        <name>Fe(2+)</name>
        <dbReference type="ChEBI" id="CHEBI:29033"/>
    </cofactor>
    <text evidence="9">Binds 2 Fe(2+) ions per subunit.</text>
</comment>